<accession>A0A0D2B7T6</accession>
<feature type="compositionally biased region" description="Polar residues" evidence="1">
    <location>
        <begin position="345"/>
        <end position="356"/>
    </location>
</feature>
<dbReference type="InterPro" id="IPR058257">
    <property type="entry name" value="CorA-like_dom"/>
</dbReference>
<dbReference type="AlphaFoldDB" id="A0A0D2B7T6"/>
<feature type="compositionally biased region" description="Polar residues" evidence="1">
    <location>
        <begin position="323"/>
        <end position="335"/>
    </location>
</feature>
<dbReference type="Proteomes" id="UP000053328">
    <property type="component" value="Unassembled WGS sequence"/>
</dbReference>
<feature type="transmembrane region" description="Helical" evidence="2">
    <location>
        <begin position="515"/>
        <end position="534"/>
    </location>
</feature>
<organism evidence="4 5">
    <name type="scientific">Exophiala spinifera</name>
    <dbReference type="NCBI Taxonomy" id="91928"/>
    <lineage>
        <taxon>Eukaryota</taxon>
        <taxon>Fungi</taxon>
        <taxon>Dikarya</taxon>
        <taxon>Ascomycota</taxon>
        <taxon>Pezizomycotina</taxon>
        <taxon>Eurotiomycetes</taxon>
        <taxon>Chaetothyriomycetidae</taxon>
        <taxon>Chaetothyriales</taxon>
        <taxon>Herpotrichiellaceae</taxon>
        <taxon>Exophiala</taxon>
    </lineage>
</organism>
<dbReference type="VEuPathDB" id="FungiDB:PV08_07725"/>
<dbReference type="Gene3D" id="1.20.58.340">
    <property type="entry name" value="Magnesium transport protein CorA, transmembrane region"/>
    <property type="match status" value="1"/>
</dbReference>
<feature type="transmembrane region" description="Helical" evidence="2">
    <location>
        <begin position="554"/>
        <end position="577"/>
    </location>
</feature>
<dbReference type="STRING" id="91928.A0A0D2B7T6"/>
<keyword evidence="2" id="KW-0472">Membrane</keyword>
<dbReference type="EMBL" id="KN847496">
    <property type="protein sequence ID" value="KIW14938.1"/>
    <property type="molecule type" value="Genomic_DNA"/>
</dbReference>
<evidence type="ECO:0000256" key="2">
    <source>
        <dbReference type="SAM" id="Phobius"/>
    </source>
</evidence>
<evidence type="ECO:0000256" key="1">
    <source>
        <dbReference type="SAM" id="MobiDB-lite"/>
    </source>
</evidence>
<dbReference type="Pfam" id="PF26616">
    <property type="entry name" value="CorA-like"/>
    <property type="match status" value="1"/>
</dbReference>
<keyword evidence="2" id="KW-1133">Transmembrane helix</keyword>
<dbReference type="HOGENOM" id="CLU_025521_0_0_1"/>
<feature type="region of interest" description="Disordered" evidence="1">
    <location>
        <begin position="323"/>
        <end position="356"/>
    </location>
</feature>
<reference evidence="4 5" key="1">
    <citation type="submission" date="2015-01" db="EMBL/GenBank/DDBJ databases">
        <title>The Genome Sequence of Exophiala spinifera CBS89968.</title>
        <authorList>
            <consortium name="The Broad Institute Genomics Platform"/>
            <person name="Cuomo C."/>
            <person name="de Hoog S."/>
            <person name="Gorbushina A."/>
            <person name="Stielow B."/>
            <person name="Teixiera M."/>
            <person name="Abouelleil A."/>
            <person name="Chapman S.B."/>
            <person name="Priest M."/>
            <person name="Young S.K."/>
            <person name="Wortman J."/>
            <person name="Nusbaum C."/>
            <person name="Birren B."/>
        </authorList>
    </citation>
    <scope>NUCLEOTIDE SEQUENCE [LARGE SCALE GENOMIC DNA]</scope>
    <source>
        <strain evidence="4 5">CBS 89968</strain>
    </source>
</reference>
<sequence>MDTFTVCRTKEYPLSIAYPMESALMLNSYSDRFKRLQPKLFGAEHRACVDIWQCRENGHFQHKLIRDLCELELHLETQGPRGQLHPQCRFVFVQAHNGSSTERLNVTKDIMSEILSYHQVMPSFIDLMASFGRGAPYDYQYCGFRSDVRLSSRNNALAVPEIDRSGRVLELCYSLRAVEPSTSIPNWPWSIKQLAVSHSIDIQTGQSTWLVFKADGSIKERIMSATRSASLPQVNSFQNINESLASSFGIHLILCQWAAEHWRWYVNFLEQKVQEITRVKVFGAVEPPRSPRSARQALAKINPSTRSGTFSFSKTLSRISTWGSVRHSSQPSSESAPDLDRQRSPPVQSRDSATQLLTKEEAIEEEDEEEDAGFSLDDLQEIQHIEEQIQQAMLVQNTTVKVLEQLRNFYQGLQQHPEWQMTLSRTARGSLVQFCNSVENIQFDLNSQYTRAETLVMLLANRKSLLSQILEWRSTEAIKLISKQSHASTEHMESMTVEMRELADKTKQETVSMRIITLVTLFFLPGTFISTLMSTDIIQYDHSKKIFSKEALKLFLAVSLPMMMFTFLAWYAVYLCVTHREKVSKFKQQLRLKSEGEV</sequence>
<keyword evidence="2" id="KW-0812">Transmembrane</keyword>
<evidence type="ECO:0000313" key="5">
    <source>
        <dbReference type="Proteomes" id="UP000053328"/>
    </source>
</evidence>
<dbReference type="OrthoDB" id="5396681at2759"/>
<feature type="domain" description="CorA-like transporter" evidence="3">
    <location>
        <begin position="8"/>
        <end position="278"/>
    </location>
</feature>
<dbReference type="RefSeq" id="XP_016235154.1">
    <property type="nucleotide sequence ID" value="XM_016382052.1"/>
</dbReference>
<protein>
    <recommendedName>
        <fullName evidence="3">CorA-like transporter domain-containing protein</fullName>
    </recommendedName>
</protein>
<dbReference type="GeneID" id="27334808"/>
<evidence type="ECO:0000313" key="4">
    <source>
        <dbReference type="EMBL" id="KIW14938.1"/>
    </source>
</evidence>
<evidence type="ECO:0000259" key="3">
    <source>
        <dbReference type="Pfam" id="PF26616"/>
    </source>
</evidence>
<proteinExistence type="predicted"/>
<name>A0A0D2B7T6_9EURO</name>
<gene>
    <name evidence="4" type="ORF">PV08_07725</name>
</gene>
<keyword evidence="5" id="KW-1185">Reference proteome</keyword>